<dbReference type="Gene3D" id="1.10.510.10">
    <property type="entry name" value="Transferase(Phosphotransferase) domain 1"/>
    <property type="match status" value="1"/>
</dbReference>
<feature type="domain" description="HSR" evidence="40">
    <location>
        <begin position="816"/>
        <end position="934"/>
    </location>
</feature>
<evidence type="ECO:0000256" key="9">
    <source>
        <dbReference type="ARBA" id="ARBA00022692"/>
    </source>
</evidence>
<dbReference type="GO" id="GO:0005886">
    <property type="term" value="C:plasma membrane"/>
    <property type="evidence" value="ECO:0007669"/>
    <property type="project" value="UniProtKB-SubCell"/>
</dbReference>
<dbReference type="GO" id="GO:0005524">
    <property type="term" value="F:ATP binding"/>
    <property type="evidence" value="ECO:0007669"/>
    <property type="project" value="UniProtKB-UniRule"/>
</dbReference>
<keyword evidence="19 33" id="KW-0460">Magnesium</keyword>
<keyword evidence="11 33" id="KW-0479">Metal-binding</keyword>
<dbReference type="InterPro" id="IPR000333">
    <property type="entry name" value="TGFB_receptor"/>
</dbReference>
<dbReference type="SMART" id="SM00297">
    <property type="entry name" value="BROMO"/>
    <property type="match status" value="1"/>
</dbReference>
<dbReference type="Pfam" id="PF08917">
    <property type="entry name" value="ecTbetaR2"/>
    <property type="match status" value="2"/>
</dbReference>
<evidence type="ECO:0000256" key="28">
    <source>
        <dbReference type="ARBA" id="ARBA00047681"/>
    </source>
</evidence>
<keyword evidence="12" id="KW-0732">Signal</keyword>
<dbReference type="GO" id="GO:0045121">
    <property type="term" value="C:membrane raft"/>
    <property type="evidence" value="ECO:0007669"/>
    <property type="project" value="UniProtKB-SubCell"/>
</dbReference>
<evidence type="ECO:0000259" key="39">
    <source>
        <dbReference type="PROSITE" id="PS50864"/>
    </source>
</evidence>
<keyword evidence="5 33" id="KW-0723">Serine/threonine-protein kinase</keyword>
<evidence type="ECO:0000256" key="24">
    <source>
        <dbReference type="ARBA" id="ARBA00023170"/>
    </source>
</evidence>
<dbReference type="GO" id="GO:0007507">
    <property type="term" value="P:heart development"/>
    <property type="evidence" value="ECO:0007669"/>
    <property type="project" value="TreeGrafter"/>
</dbReference>
<evidence type="ECO:0000256" key="4">
    <source>
        <dbReference type="ARBA" id="ARBA00022475"/>
    </source>
</evidence>
<dbReference type="InterPro" id="IPR013783">
    <property type="entry name" value="Ig-like_fold"/>
</dbReference>
<dbReference type="CDD" id="cd23538">
    <property type="entry name" value="TFP_LU_ECD_TGFR2"/>
    <property type="match status" value="2"/>
</dbReference>
<dbReference type="SMART" id="SM00258">
    <property type="entry name" value="SAND"/>
    <property type="match status" value="2"/>
</dbReference>
<dbReference type="Gene3D" id="3.10.390.10">
    <property type="entry name" value="SAND domain-like"/>
    <property type="match status" value="2"/>
</dbReference>
<dbReference type="Pfam" id="PF00628">
    <property type="entry name" value="PHD"/>
    <property type="match status" value="1"/>
</dbReference>
<dbReference type="InterPro" id="IPR017441">
    <property type="entry name" value="Protein_kinase_ATP_BS"/>
</dbReference>
<feature type="domain" description="SAND" evidence="39">
    <location>
        <begin position="1104"/>
        <end position="1187"/>
    </location>
</feature>
<evidence type="ECO:0000313" key="42">
    <source>
        <dbReference type="Proteomes" id="UP000281406"/>
    </source>
</evidence>
<dbReference type="InterPro" id="IPR036179">
    <property type="entry name" value="Ig-like_dom_sf"/>
</dbReference>
<keyword evidence="26 33" id="KW-0464">Manganese</keyword>
<dbReference type="SUPFAM" id="SSF56112">
    <property type="entry name" value="Protein kinase-like (PK-like)"/>
    <property type="match status" value="1"/>
</dbReference>
<keyword evidence="21 30" id="KW-0103">Bromodomain</keyword>
<dbReference type="Proteomes" id="UP000281406">
    <property type="component" value="Unassembled WGS sequence"/>
</dbReference>
<feature type="domain" description="Bromo" evidence="36">
    <location>
        <begin position="1305"/>
        <end position="1363"/>
    </location>
</feature>
<evidence type="ECO:0000256" key="20">
    <source>
        <dbReference type="ARBA" id="ARBA00022989"/>
    </source>
</evidence>
<dbReference type="InterPro" id="IPR001487">
    <property type="entry name" value="Bromodomain"/>
</dbReference>
<dbReference type="PROSITE" id="PS50864">
    <property type="entry name" value="SAND"/>
    <property type="match status" value="2"/>
</dbReference>
<dbReference type="GO" id="GO:0043235">
    <property type="term" value="C:receptor complex"/>
    <property type="evidence" value="ECO:0007669"/>
    <property type="project" value="TreeGrafter"/>
</dbReference>
<comment type="subcellular location">
    <subcellularLocation>
        <location evidence="1">Cell membrane</location>
        <topology evidence="1">Single-pass type I membrane protein</topology>
    </subcellularLocation>
    <subcellularLocation>
        <location evidence="2">Membrane raft</location>
    </subcellularLocation>
    <subcellularLocation>
        <location evidence="33">Membrane</location>
        <topology evidence="33">Single-pass type I membrane protein</topology>
    </subcellularLocation>
</comment>
<keyword evidence="16" id="KW-0221">Differentiation</keyword>
<dbReference type="EC" id="2.7.11.30" evidence="33"/>
<keyword evidence="15 33" id="KW-0418">Kinase</keyword>
<evidence type="ECO:0000259" key="37">
    <source>
        <dbReference type="PROSITE" id="PS50016"/>
    </source>
</evidence>
<name>A0A3N0YDX8_ANAGA</name>
<evidence type="ECO:0000259" key="40">
    <source>
        <dbReference type="PROSITE" id="PS51414"/>
    </source>
</evidence>
<dbReference type="GO" id="GO:0030154">
    <property type="term" value="P:cell differentiation"/>
    <property type="evidence" value="ECO:0007669"/>
    <property type="project" value="UniProtKB-KW"/>
</dbReference>
<dbReference type="InterPro" id="IPR011009">
    <property type="entry name" value="Kinase-like_dom_sf"/>
</dbReference>
<feature type="transmembrane region" description="Helical" evidence="33">
    <location>
        <begin position="6"/>
        <end position="25"/>
    </location>
</feature>
<comment type="caution">
    <text evidence="41">The sequence shown here is derived from an EMBL/GenBank/DDBJ whole genome shotgun (WGS) entry which is preliminary data.</text>
</comment>
<evidence type="ECO:0000256" key="32">
    <source>
        <dbReference type="PROSITE-ProRule" id="PRU10141"/>
    </source>
</evidence>
<evidence type="ECO:0000256" key="2">
    <source>
        <dbReference type="ARBA" id="ARBA00004285"/>
    </source>
</evidence>
<evidence type="ECO:0000256" key="31">
    <source>
        <dbReference type="PROSITE-ProRule" id="PRU00146"/>
    </source>
</evidence>
<proteinExistence type="inferred from homology"/>
<dbReference type="CDD" id="cd14055">
    <property type="entry name" value="STKc_TGFbR2_like"/>
    <property type="match status" value="1"/>
</dbReference>
<keyword evidence="6" id="KW-0597">Phosphoprotein</keyword>
<keyword evidence="17" id="KW-0862">Zinc</keyword>
<feature type="compositionally biased region" description="Basic and acidic residues" evidence="34">
    <location>
        <begin position="945"/>
        <end position="968"/>
    </location>
</feature>
<dbReference type="InterPro" id="IPR019787">
    <property type="entry name" value="Znf_PHD-finger"/>
</dbReference>
<feature type="domain" description="SAND" evidence="39">
    <location>
        <begin position="1009"/>
        <end position="1087"/>
    </location>
</feature>
<dbReference type="SUPFAM" id="SSF57903">
    <property type="entry name" value="FYVE/PHD zinc finger"/>
    <property type="match status" value="1"/>
</dbReference>
<evidence type="ECO:0000256" key="13">
    <source>
        <dbReference type="ARBA" id="ARBA00022741"/>
    </source>
</evidence>
<keyword evidence="9 33" id="KW-0812">Transmembrane</keyword>
<evidence type="ECO:0000256" key="10">
    <source>
        <dbReference type="ARBA" id="ARBA00022703"/>
    </source>
</evidence>
<dbReference type="GO" id="GO:0005026">
    <property type="term" value="F:transforming growth factor beta receptor activity, type II"/>
    <property type="evidence" value="ECO:0007669"/>
    <property type="project" value="InterPro"/>
</dbReference>
<evidence type="ECO:0000259" key="38">
    <source>
        <dbReference type="PROSITE" id="PS50835"/>
    </source>
</evidence>
<evidence type="ECO:0000256" key="23">
    <source>
        <dbReference type="ARBA" id="ARBA00023157"/>
    </source>
</evidence>
<dbReference type="Pfam" id="PF07714">
    <property type="entry name" value="PK_Tyr_Ser-Thr"/>
    <property type="match status" value="1"/>
</dbReference>
<evidence type="ECO:0000256" key="15">
    <source>
        <dbReference type="ARBA" id="ARBA00022777"/>
    </source>
</evidence>
<dbReference type="GO" id="GO:0008270">
    <property type="term" value="F:zinc ion binding"/>
    <property type="evidence" value="ECO:0007669"/>
    <property type="project" value="UniProtKB-KW"/>
</dbReference>
<dbReference type="CDD" id="cd15541">
    <property type="entry name" value="PHD_TIF1_like"/>
    <property type="match status" value="1"/>
</dbReference>
<evidence type="ECO:0000256" key="27">
    <source>
        <dbReference type="ARBA" id="ARBA00023242"/>
    </source>
</evidence>
<comment type="similarity">
    <text evidence="3 33">Belongs to the protein kinase superfamily. TKL Ser/Thr protein kinase family. TGFB receptor subfamily.</text>
</comment>
<keyword evidence="18 32" id="KW-0067">ATP-binding</keyword>
<evidence type="ECO:0000313" key="41">
    <source>
        <dbReference type="EMBL" id="ROL44081.1"/>
    </source>
</evidence>
<evidence type="ECO:0000256" key="17">
    <source>
        <dbReference type="ARBA" id="ARBA00022833"/>
    </source>
</evidence>
<dbReference type="OrthoDB" id="547665at2759"/>
<evidence type="ECO:0000256" key="7">
    <source>
        <dbReference type="ARBA" id="ARBA00022604"/>
    </source>
</evidence>
<evidence type="ECO:0000256" key="8">
    <source>
        <dbReference type="ARBA" id="ARBA00022679"/>
    </source>
</evidence>
<dbReference type="InterPro" id="IPR011011">
    <property type="entry name" value="Znf_FYVE_PHD"/>
</dbReference>
<dbReference type="PANTHER" id="PTHR23255:SF55">
    <property type="entry name" value="TGF-BETA RECEPTOR TYPE-2"/>
    <property type="match status" value="1"/>
</dbReference>
<evidence type="ECO:0000256" key="12">
    <source>
        <dbReference type="ARBA" id="ARBA00022729"/>
    </source>
</evidence>
<dbReference type="PROSITE" id="PS51414">
    <property type="entry name" value="HSR"/>
    <property type="match status" value="1"/>
</dbReference>
<gene>
    <name evidence="41" type="ORF">DPX16_1097</name>
</gene>
<dbReference type="GO" id="GO:0005634">
    <property type="term" value="C:nucleus"/>
    <property type="evidence" value="ECO:0007669"/>
    <property type="project" value="InterPro"/>
</dbReference>
<keyword evidence="42" id="KW-1185">Reference proteome</keyword>
<dbReference type="GO" id="GO:0003677">
    <property type="term" value="F:DNA binding"/>
    <property type="evidence" value="ECO:0007669"/>
    <property type="project" value="InterPro"/>
</dbReference>
<keyword evidence="27" id="KW-0539">Nucleus</keyword>
<dbReference type="PROSITE" id="PS00107">
    <property type="entry name" value="PROTEIN_KINASE_ATP"/>
    <property type="match status" value="1"/>
</dbReference>
<dbReference type="PROSITE" id="PS50835">
    <property type="entry name" value="IG_LIKE"/>
    <property type="match status" value="1"/>
</dbReference>
<evidence type="ECO:0000256" key="34">
    <source>
        <dbReference type="SAM" id="MobiDB-lite"/>
    </source>
</evidence>
<dbReference type="SMART" id="SM00407">
    <property type="entry name" value="IGc1"/>
    <property type="match status" value="1"/>
</dbReference>
<dbReference type="Gene3D" id="2.10.60.10">
    <property type="entry name" value="CD59"/>
    <property type="match status" value="2"/>
</dbReference>
<evidence type="ECO:0000256" key="19">
    <source>
        <dbReference type="ARBA" id="ARBA00022842"/>
    </source>
</evidence>
<evidence type="ECO:0000256" key="16">
    <source>
        <dbReference type="ARBA" id="ARBA00022782"/>
    </source>
</evidence>
<dbReference type="SMART" id="SM00220">
    <property type="entry name" value="S_TKc"/>
    <property type="match status" value="1"/>
</dbReference>
<feature type="region of interest" description="Disordered" evidence="34">
    <location>
        <begin position="644"/>
        <end position="665"/>
    </location>
</feature>
<comment type="caution">
    <text evidence="33">Lacks conserved residue(s) required for the propagation of feature annotation.</text>
</comment>
<evidence type="ECO:0000256" key="18">
    <source>
        <dbReference type="ARBA" id="ARBA00022840"/>
    </source>
</evidence>
<dbReference type="InterPro" id="IPR000719">
    <property type="entry name" value="Prot_kinase_dom"/>
</dbReference>
<dbReference type="InterPro" id="IPR000770">
    <property type="entry name" value="SAND_dom"/>
</dbReference>
<dbReference type="InterPro" id="IPR013083">
    <property type="entry name" value="Znf_RING/FYVE/PHD"/>
</dbReference>
<feature type="transmembrane region" description="Helical" evidence="33">
    <location>
        <begin position="268"/>
        <end position="291"/>
    </location>
</feature>
<comment type="catalytic activity">
    <reaction evidence="29 33">
        <text>L-threonyl-[receptor-protein] + ATP = O-phospho-L-threonyl-[receptor-protein] + ADP + H(+)</text>
        <dbReference type="Rhea" id="RHEA:44880"/>
        <dbReference type="Rhea" id="RHEA-COMP:11024"/>
        <dbReference type="Rhea" id="RHEA-COMP:11025"/>
        <dbReference type="ChEBI" id="CHEBI:15378"/>
        <dbReference type="ChEBI" id="CHEBI:30013"/>
        <dbReference type="ChEBI" id="CHEBI:30616"/>
        <dbReference type="ChEBI" id="CHEBI:61977"/>
        <dbReference type="ChEBI" id="CHEBI:456216"/>
        <dbReference type="EC" id="2.7.11.30"/>
    </reaction>
</comment>
<keyword evidence="22 33" id="KW-0472">Membrane</keyword>
<dbReference type="PROSITE" id="PS50014">
    <property type="entry name" value="BROMODOMAIN_2"/>
    <property type="match status" value="1"/>
</dbReference>
<dbReference type="Gene3D" id="2.60.40.10">
    <property type="entry name" value="Immunoglobulins"/>
    <property type="match status" value="1"/>
</dbReference>
<dbReference type="InterPro" id="IPR001965">
    <property type="entry name" value="Znf_PHD"/>
</dbReference>
<dbReference type="PANTHER" id="PTHR23255">
    <property type="entry name" value="TRANSFORMING GROWTH FACTOR-BETA RECEPTOR TYPE I AND II"/>
    <property type="match status" value="1"/>
</dbReference>
<evidence type="ECO:0000256" key="11">
    <source>
        <dbReference type="ARBA" id="ARBA00022723"/>
    </source>
</evidence>
<keyword evidence="13 32" id="KW-0547">Nucleotide-binding</keyword>
<evidence type="ECO:0000256" key="33">
    <source>
        <dbReference type="RuleBase" id="RU361271"/>
    </source>
</evidence>
<dbReference type="PRINTS" id="PR00653">
    <property type="entry name" value="ACTIVIN2R"/>
</dbReference>
<feature type="region of interest" description="Disordered" evidence="34">
    <location>
        <begin position="945"/>
        <end position="1013"/>
    </location>
</feature>
<evidence type="ECO:0000256" key="26">
    <source>
        <dbReference type="ARBA" id="ARBA00023211"/>
    </source>
</evidence>
<dbReference type="InterPro" id="IPR007110">
    <property type="entry name" value="Ig-like_dom"/>
</dbReference>
<dbReference type="InterPro" id="IPR015013">
    <property type="entry name" value="Transforming_GF_b_rcpt_2_ecto"/>
</dbReference>
<dbReference type="FunFam" id="3.10.390.10:FF:000004">
    <property type="entry name" value="Deformed epidermal autoregulatory factor 1"/>
    <property type="match status" value="1"/>
</dbReference>
<dbReference type="Gene3D" id="3.30.40.10">
    <property type="entry name" value="Zinc/RING finger domain, C3HC4 (zinc finger)"/>
    <property type="match status" value="1"/>
</dbReference>
<keyword evidence="25" id="KW-0325">Glycoprotein</keyword>
<keyword evidence="20 33" id="KW-1133">Transmembrane helix</keyword>
<keyword evidence="4" id="KW-1003">Cell membrane</keyword>
<evidence type="ECO:0000259" key="35">
    <source>
        <dbReference type="PROSITE" id="PS50011"/>
    </source>
</evidence>
<evidence type="ECO:0000259" key="36">
    <source>
        <dbReference type="PROSITE" id="PS50014"/>
    </source>
</evidence>
<dbReference type="InterPro" id="IPR008271">
    <property type="entry name" value="Ser/Thr_kinase_AS"/>
</dbReference>
<dbReference type="SUPFAM" id="SSF63763">
    <property type="entry name" value="SAND domain-like"/>
    <property type="match status" value="2"/>
</dbReference>
<dbReference type="Pfam" id="PF03172">
    <property type="entry name" value="HSR"/>
    <property type="match status" value="1"/>
</dbReference>
<dbReference type="PROSITE" id="PS50011">
    <property type="entry name" value="PROTEIN_KINASE_DOM"/>
    <property type="match status" value="1"/>
</dbReference>
<keyword evidence="7" id="KW-0341">Growth regulation</keyword>
<feature type="domain" description="Protein kinase" evidence="35">
    <location>
        <begin position="343"/>
        <end position="641"/>
    </location>
</feature>
<keyword evidence="23" id="KW-1015">Disulfide bond</keyword>
<dbReference type="SUPFAM" id="SSF57302">
    <property type="entry name" value="Snake toxin-like"/>
    <property type="match status" value="2"/>
</dbReference>
<evidence type="ECO:0000256" key="21">
    <source>
        <dbReference type="ARBA" id="ARBA00023117"/>
    </source>
</evidence>
<dbReference type="EMBL" id="RJVU01046963">
    <property type="protein sequence ID" value="ROL44081.1"/>
    <property type="molecule type" value="Genomic_DNA"/>
</dbReference>
<feature type="domain" description="Ig-like" evidence="38">
    <location>
        <begin position="701"/>
        <end position="795"/>
    </location>
</feature>
<accession>A0A3N0YDX8</accession>
<sequence length="1383" mass="157598">MERFGSVGFGPVLLVCLMSGASALLHTANLHSQCKSCDPHPADCMSYQCISNCSVSKVCPNPQDVCAVVWWRQAGIVTVETRCHDPMQPLRGVMLEDYSSSDCVLTIRHESGHNLRLCACTGHDCNERMLLNKPSEDSELVIMNASENKPFKIPQLCKFCDFESTECNASGVCESSCNVTSICEDPEEVCVSAWRRSEGKTLIETVCHNPARKFRGQYLMDYNNTRCEMKPVKGMEDFYICSCNDEECNDRLIFTGDSVSPRAERKNILNLLLLSLLPSVIMAVLLVSLFYCVCVCRQQKCKVPATKGMDSETCAIIMSDDNRSDSSSANANSLNHNTELLPIQLDAVVGKGRFAEVFRAKLKQASESPQTVAVKIFPYDEYASWKTEWEIFSDAELQHENVLQFITAEDRKMTRQYWLITAYHERGNLQEFLSQHVIGWDELCQLGGSLARGVAHLHSDRTPCGRAKVAIVHRDLKSANVLVKSDLTCCLCDFGLSLRLDSSTSPEELANSGQVGTARYMAPEVLESRMDLENIESFKQADVYSMALVLWEIMSRCIATGDVREYEPPFGKLKEHPCVESMKDDVIRDRLRPEIPAGWSNHMGVHLLSSTIEECWDHDPEARLTAQCVVERFGDISSAVIPPLSSDIKSTEDSGNDQNVKQSRSECCGAERGAGAIDQHTPHEQRDFYYDTVTGATSAFPVMSMRFSRCSCLCEKAPDDHSMLVLTCLATGFYPRDVQMNIRLNGINLEDQTSSGIRPNDDETFQMRISVKIDRNHKGSYDCLLIHSSLSKPVSVKWGRLQKNTQILPELERRQICESMGASGQVDPLDYLTNEELQYFLHRKKTEISCIDQPHALFTQLRDHDLMTEELFERVKTMRSRERKQKCIYEVLDRLEKEKSQCMHQFWRCVFEDHILQRYPTLRKLRNSLLDGSFKFYGNSLDVETRTENNEGKGEKGKETRKRNKDDGSSDSEDSDEPGPSSACKRTRKKPAKIPSFTSSVKKGDKQKIGKRPVNKTQLSVNCGDKVGTFYWDKQSKGEKCILSEGRWFTPSAFEKFGGKERYKNWKSSIRSGNTMLKKLIEEKDLQTPPMERRKRNCVPKEEGERTDLSVFQAYSLPVTCVSLTGTLYKSRLASGSRGKCIRTEESWFTPEEFVKQEPTLTDGHWKKDILCHGKTINFLIKEDILHIHSFLCECVQCSDDPENLMDQKNDDICYICDFGGDLVCCDECPRAFHSRCHLPAVDEDSPGEWICTFCVLRTNQQWRYSSSMTEQEAFNAPVSQYRLHCHYLLLYVYKEDIKEVFVKDPRQTVSRYSEFISKPMWLDRIKLKLESDQYQTVGAFVSDFQLIFSNCSTFNRDNRFGQMGARLKEKFEKEFQKIFTIQ</sequence>
<feature type="domain" description="PHD-type" evidence="37">
    <location>
        <begin position="1211"/>
        <end position="1258"/>
    </location>
</feature>
<dbReference type="GO" id="GO:0071363">
    <property type="term" value="P:cellular response to growth factor stimulus"/>
    <property type="evidence" value="ECO:0007669"/>
    <property type="project" value="TreeGrafter"/>
</dbReference>
<dbReference type="Pfam" id="PF07654">
    <property type="entry name" value="C1-set"/>
    <property type="match status" value="1"/>
</dbReference>
<evidence type="ECO:0000256" key="22">
    <source>
        <dbReference type="ARBA" id="ARBA00023136"/>
    </source>
</evidence>
<dbReference type="FunFam" id="1.10.510.10:FF:000260">
    <property type="entry name" value="TGF-beta receptor type-2"/>
    <property type="match status" value="1"/>
</dbReference>
<organism evidence="41 42">
    <name type="scientific">Anabarilius grahami</name>
    <name type="common">Kanglang fish</name>
    <name type="synonym">Barilius grahami</name>
    <dbReference type="NCBI Taxonomy" id="495550"/>
    <lineage>
        <taxon>Eukaryota</taxon>
        <taxon>Metazoa</taxon>
        <taxon>Chordata</taxon>
        <taxon>Craniata</taxon>
        <taxon>Vertebrata</taxon>
        <taxon>Euteleostomi</taxon>
        <taxon>Actinopterygii</taxon>
        <taxon>Neopterygii</taxon>
        <taxon>Teleostei</taxon>
        <taxon>Ostariophysi</taxon>
        <taxon>Cypriniformes</taxon>
        <taxon>Xenocyprididae</taxon>
        <taxon>Xenocypridinae</taxon>
        <taxon>Xenocypridinae incertae sedis</taxon>
        <taxon>Anabarilius</taxon>
    </lineage>
</organism>
<dbReference type="SUPFAM" id="SSF48726">
    <property type="entry name" value="Immunoglobulin"/>
    <property type="match status" value="1"/>
</dbReference>
<dbReference type="InterPro" id="IPR003597">
    <property type="entry name" value="Ig_C1-set"/>
</dbReference>
<evidence type="ECO:0000256" key="3">
    <source>
        <dbReference type="ARBA" id="ARBA00009605"/>
    </source>
</evidence>
<dbReference type="PRINTS" id="PR00503">
    <property type="entry name" value="BROMODOMAIN"/>
</dbReference>
<keyword evidence="8 33" id="KW-0808">Transferase</keyword>
<dbReference type="Pfam" id="PF01342">
    <property type="entry name" value="SAND"/>
    <property type="match status" value="2"/>
</dbReference>
<dbReference type="Gene3D" id="1.20.920.10">
    <property type="entry name" value="Bromodomain-like"/>
    <property type="match status" value="1"/>
</dbReference>
<evidence type="ECO:0000256" key="29">
    <source>
        <dbReference type="ARBA" id="ARBA00048773"/>
    </source>
</evidence>
<dbReference type="InterPro" id="IPR010919">
    <property type="entry name" value="SAND-like_dom_sf"/>
</dbReference>
<dbReference type="InterPro" id="IPR036427">
    <property type="entry name" value="Bromodomain-like_sf"/>
</dbReference>
<evidence type="ECO:0000256" key="25">
    <source>
        <dbReference type="ARBA" id="ARBA00023180"/>
    </source>
</evidence>
<dbReference type="InterPro" id="IPR045860">
    <property type="entry name" value="Snake_toxin-like_sf"/>
</dbReference>
<feature type="binding site" evidence="32">
    <location>
        <position position="375"/>
    </location>
    <ligand>
        <name>ATP</name>
        <dbReference type="ChEBI" id="CHEBI:30616"/>
    </ligand>
</feature>
<comment type="cofactor">
    <cofactor evidence="33">
        <name>Mg(2+)</name>
        <dbReference type="ChEBI" id="CHEBI:18420"/>
    </cofactor>
    <cofactor evidence="33">
        <name>Mn(2+)</name>
        <dbReference type="ChEBI" id="CHEBI:29035"/>
    </cofactor>
</comment>
<dbReference type="FunFam" id="3.30.200.20:FF:000213">
    <property type="entry name" value="TGF-beta receptor type-2"/>
    <property type="match status" value="1"/>
</dbReference>
<evidence type="ECO:0000256" key="6">
    <source>
        <dbReference type="ARBA" id="ARBA00022553"/>
    </source>
</evidence>
<dbReference type="Gene3D" id="3.30.200.20">
    <property type="entry name" value="Phosphorylase Kinase, domain 1"/>
    <property type="match status" value="1"/>
</dbReference>
<dbReference type="InterPro" id="IPR001245">
    <property type="entry name" value="Ser-Thr/Tyr_kinase_cat_dom"/>
</dbReference>
<evidence type="ECO:0000256" key="5">
    <source>
        <dbReference type="ARBA" id="ARBA00022527"/>
    </source>
</evidence>
<evidence type="ECO:0000256" key="14">
    <source>
        <dbReference type="ARBA" id="ARBA00022771"/>
    </source>
</evidence>
<dbReference type="Pfam" id="PF00439">
    <property type="entry name" value="Bromodomain"/>
    <property type="match status" value="1"/>
</dbReference>
<dbReference type="GO" id="GO:0006915">
    <property type="term" value="P:apoptotic process"/>
    <property type="evidence" value="ECO:0007669"/>
    <property type="project" value="UniProtKB-KW"/>
</dbReference>
<dbReference type="PROSITE" id="PS00108">
    <property type="entry name" value="PROTEIN_KINASE_ST"/>
    <property type="match status" value="1"/>
</dbReference>
<keyword evidence="10" id="KW-0053">Apoptosis</keyword>
<dbReference type="SMART" id="SM00249">
    <property type="entry name" value="PHD"/>
    <property type="match status" value="1"/>
</dbReference>
<reference evidence="41 42" key="1">
    <citation type="submission" date="2018-10" db="EMBL/GenBank/DDBJ databases">
        <title>Genome assembly for a Yunnan-Guizhou Plateau 3E fish, Anabarilius grahami (Regan), and its evolutionary and genetic applications.</title>
        <authorList>
            <person name="Jiang W."/>
        </authorList>
    </citation>
    <scope>NUCLEOTIDE SEQUENCE [LARGE SCALE GENOMIC DNA]</scope>
    <source>
        <strain evidence="41">AG-KIZ</strain>
        <tissue evidence="41">Muscle</tissue>
    </source>
</reference>
<protein>
    <recommendedName>
        <fullName evidence="33">Serine/threonine-protein kinase receptor</fullName>
        <ecNumber evidence="33">2.7.11.30</ecNumber>
    </recommendedName>
</protein>
<keyword evidence="24 33" id="KW-0675">Receptor</keyword>
<dbReference type="PROSITE" id="PS50016">
    <property type="entry name" value="ZF_PHD_2"/>
    <property type="match status" value="1"/>
</dbReference>
<evidence type="ECO:0000256" key="30">
    <source>
        <dbReference type="PROSITE-ProRule" id="PRU00035"/>
    </source>
</evidence>
<comment type="catalytic activity">
    <reaction evidence="28">
        <text>L-seryl-[receptor-protein] + ATP = O-phospho-L-seryl-[receptor-protein] + ADP + H(+)</text>
        <dbReference type="Rhea" id="RHEA:18673"/>
        <dbReference type="Rhea" id="RHEA-COMP:11022"/>
        <dbReference type="Rhea" id="RHEA-COMP:11023"/>
        <dbReference type="ChEBI" id="CHEBI:15378"/>
        <dbReference type="ChEBI" id="CHEBI:29999"/>
        <dbReference type="ChEBI" id="CHEBI:30616"/>
        <dbReference type="ChEBI" id="CHEBI:83421"/>
        <dbReference type="ChEBI" id="CHEBI:456216"/>
        <dbReference type="EC" id="2.7.11.30"/>
    </reaction>
</comment>
<evidence type="ECO:0000256" key="1">
    <source>
        <dbReference type="ARBA" id="ARBA00004251"/>
    </source>
</evidence>
<dbReference type="InterPro" id="IPR004865">
    <property type="entry name" value="HSR_dom"/>
</dbReference>
<dbReference type="SUPFAM" id="SSF47370">
    <property type="entry name" value="Bromodomain"/>
    <property type="match status" value="1"/>
</dbReference>
<keyword evidence="14 31" id="KW-0863">Zinc-finger</keyword>